<feature type="transmembrane region" description="Helical" evidence="1">
    <location>
        <begin position="122"/>
        <end position="145"/>
    </location>
</feature>
<reference evidence="2 3" key="1">
    <citation type="submission" date="2015-02" db="EMBL/GenBank/DDBJ databases">
        <title>Improved understanding of the partial-nitritation anammox process through 23 genomes representing the majority of the microbial community.</title>
        <authorList>
            <person name="Speth D.R."/>
            <person name="In T Zandt M."/>
            <person name="Guerrero Cruz S."/>
            <person name="Jetten M.S."/>
            <person name="Dutilh B.E."/>
        </authorList>
    </citation>
    <scope>NUCLEOTIDE SEQUENCE [LARGE SCALE GENOMIC DNA]</scope>
    <source>
        <strain evidence="2">OLB20</strain>
    </source>
</reference>
<name>A0A136M0C7_9BACT</name>
<sequence>MLTKERQNIISLFTLLLVSVPYLFYILGRYQTQLPSGQDELHFWAAAILLMIPLRIVAEIIMYILAAIAAAIVTQREDVDAVVDERDRIIELKGTRNSYFLFAAGFAAALLAVVAGGGITTLFLVLLVTGMASELFGIFSQMFFYRRGY</sequence>
<dbReference type="AlphaFoldDB" id="A0A136M0C7"/>
<gene>
    <name evidence="2" type="ORF">TR69_WS6001000234</name>
</gene>
<keyword evidence="1" id="KW-0472">Membrane</keyword>
<evidence type="ECO:0000313" key="3">
    <source>
        <dbReference type="Proteomes" id="UP000070457"/>
    </source>
</evidence>
<keyword evidence="1" id="KW-0812">Transmembrane</keyword>
<keyword evidence="1" id="KW-1133">Transmembrane helix</keyword>
<dbReference type="STRING" id="1617426.TR69_WS6001000234"/>
<evidence type="ECO:0000256" key="1">
    <source>
        <dbReference type="SAM" id="Phobius"/>
    </source>
</evidence>
<feature type="transmembrane region" description="Helical" evidence="1">
    <location>
        <begin position="98"/>
        <end position="116"/>
    </location>
</feature>
<organism evidence="2 3">
    <name type="scientific">candidate division WS6 bacterium OLB20</name>
    <dbReference type="NCBI Taxonomy" id="1617426"/>
    <lineage>
        <taxon>Bacteria</taxon>
        <taxon>Candidatus Dojkabacteria</taxon>
    </lineage>
</organism>
<feature type="transmembrane region" description="Helical" evidence="1">
    <location>
        <begin position="43"/>
        <end position="66"/>
    </location>
</feature>
<protein>
    <submittedName>
        <fullName evidence="2">Uncharacterized protein</fullName>
    </submittedName>
</protein>
<feature type="transmembrane region" description="Helical" evidence="1">
    <location>
        <begin position="12"/>
        <end position="31"/>
    </location>
</feature>
<dbReference type="Proteomes" id="UP000070457">
    <property type="component" value="Unassembled WGS sequence"/>
</dbReference>
<comment type="caution">
    <text evidence="2">The sequence shown here is derived from an EMBL/GenBank/DDBJ whole genome shotgun (WGS) entry which is preliminary data.</text>
</comment>
<proteinExistence type="predicted"/>
<dbReference type="EMBL" id="JYNZ01000002">
    <property type="protein sequence ID" value="KXK27358.1"/>
    <property type="molecule type" value="Genomic_DNA"/>
</dbReference>
<evidence type="ECO:0000313" key="2">
    <source>
        <dbReference type="EMBL" id="KXK27358.1"/>
    </source>
</evidence>
<accession>A0A136M0C7</accession>